<dbReference type="Proteomes" id="UP000076580">
    <property type="component" value="Chromosome 02"/>
</dbReference>
<keyword evidence="3" id="KW-1185">Reference proteome</keyword>
<dbReference type="EMBL" id="LAYC01000002">
    <property type="protein sequence ID" value="KYK56576.1"/>
    <property type="molecule type" value="Genomic_DNA"/>
</dbReference>
<sequence>MRFTDAFLLATLASASGTTDSELLIQGIENPLQAFTWQMTQNKLSVIETMTAVGELASQLQVGVAALEKAAVGGSEHNASLLLLGRKFAGIGLFIKSMVLRRKPIVEAHSRCYDMEHAIDDIQVQFYKLGLYINSTVAAEDKTNAFSYTEGILEILNGAKGEFTKDHCVDAEPRST</sequence>
<evidence type="ECO:0000256" key="1">
    <source>
        <dbReference type="SAM" id="SignalP"/>
    </source>
</evidence>
<dbReference type="GeneID" id="63716220"/>
<feature type="signal peptide" evidence="1">
    <location>
        <begin position="1"/>
        <end position="21"/>
    </location>
</feature>
<evidence type="ECO:0000313" key="2">
    <source>
        <dbReference type="EMBL" id="KYK56576.1"/>
    </source>
</evidence>
<keyword evidence="1" id="KW-0732">Signal</keyword>
<dbReference type="InParanoid" id="A0A151GHL5"/>
<dbReference type="AlphaFoldDB" id="A0A151GHL5"/>
<name>A0A151GHL5_DRECN</name>
<reference evidence="2 3" key="1">
    <citation type="journal article" date="2016" name="Sci. Rep.">
        <title>Insights into Adaptations to a Near-Obligate Nematode Endoparasitic Lifestyle from the Finished Genome of Drechmeria coniospora.</title>
        <authorList>
            <person name="Zhang L."/>
            <person name="Zhou Z."/>
            <person name="Guo Q."/>
            <person name="Fokkens L."/>
            <person name="Miskei M."/>
            <person name="Pocsi I."/>
            <person name="Zhang W."/>
            <person name="Chen M."/>
            <person name="Wang L."/>
            <person name="Sun Y."/>
            <person name="Donzelli B.G."/>
            <person name="Gibson D.M."/>
            <person name="Nelson D.R."/>
            <person name="Luo J.G."/>
            <person name="Rep M."/>
            <person name="Liu H."/>
            <person name="Yang S."/>
            <person name="Wang J."/>
            <person name="Krasnoff S.B."/>
            <person name="Xu Y."/>
            <person name="Molnar I."/>
            <person name="Lin M."/>
        </authorList>
    </citation>
    <scope>NUCLEOTIDE SEQUENCE [LARGE SCALE GENOMIC DNA]</scope>
    <source>
        <strain evidence="2 3">ARSEF 6962</strain>
    </source>
</reference>
<organism evidence="2 3">
    <name type="scientific">Drechmeria coniospora</name>
    <name type="common">Nematophagous fungus</name>
    <name type="synonym">Meria coniospora</name>
    <dbReference type="NCBI Taxonomy" id="98403"/>
    <lineage>
        <taxon>Eukaryota</taxon>
        <taxon>Fungi</taxon>
        <taxon>Dikarya</taxon>
        <taxon>Ascomycota</taxon>
        <taxon>Pezizomycotina</taxon>
        <taxon>Sordariomycetes</taxon>
        <taxon>Hypocreomycetidae</taxon>
        <taxon>Hypocreales</taxon>
        <taxon>Ophiocordycipitaceae</taxon>
        <taxon>Drechmeria</taxon>
    </lineage>
</organism>
<evidence type="ECO:0000313" key="3">
    <source>
        <dbReference type="Proteomes" id="UP000076580"/>
    </source>
</evidence>
<comment type="caution">
    <text evidence="2">The sequence shown here is derived from an EMBL/GenBank/DDBJ whole genome shotgun (WGS) entry which is preliminary data.</text>
</comment>
<protein>
    <submittedName>
        <fullName evidence="2">Uncharacterized protein</fullName>
    </submittedName>
</protein>
<proteinExistence type="predicted"/>
<feature type="chain" id="PRO_5007580631" evidence="1">
    <location>
        <begin position="22"/>
        <end position="176"/>
    </location>
</feature>
<accession>A0A151GHL5</accession>
<gene>
    <name evidence="2" type="ORF">DCS_03577</name>
</gene>
<dbReference type="RefSeq" id="XP_040655928.1">
    <property type="nucleotide sequence ID" value="XM_040800895.1"/>
</dbReference>